<protein>
    <submittedName>
        <fullName evidence="2">FIG006762: Phosphoglycerate mutase family</fullName>
    </submittedName>
</protein>
<feature type="compositionally biased region" description="Basic residues" evidence="1">
    <location>
        <begin position="1"/>
        <end position="11"/>
    </location>
</feature>
<evidence type="ECO:0000256" key="1">
    <source>
        <dbReference type="SAM" id="MobiDB-lite"/>
    </source>
</evidence>
<feature type="compositionally biased region" description="Basic and acidic residues" evidence="1">
    <location>
        <begin position="34"/>
        <end position="44"/>
    </location>
</feature>
<name>A0A6J4U3W3_9ACTN</name>
<organism evidence="2">
    <name type="scientific">uncultured Solirubrobacteraceae bacterium</name>
    <dbReference type="NCBI Taxonomy" id="1162706"/>
    <lineage>
        <taxon>Bacteria</taxon>
        <taxon>Bacillati</taxon>
        <taxon>Actinomycetota</taxon>
        <taxon>Thermoleophilia</taxon>
        <taxon>Solirubrobacterales</taxon>
        <taxon>Solirubrobacteraceae</taxon>
        <taxon>environmental samples</taxon>
    </lineage>
</organism>
<reference evidence="2" key="1">
    <citation type="submission" date="2020-02" db="EMBL/GenBank/DDBJ databases">
        <authorList>
            <person name="Meier V. D."/>
        </authorList>
    </citation>
    <scope>NUCLEOTIDE SEQUENCE</scope>
    <source>
        <strain evidence="2">AVDCRST_MAG30</strain>
    </source>
</reference>
<feature type="non-terminal residue" evidence="2">
    <location>
        <position position="132"/>
    </location>
</feature>
<sequence>AGDRPRGRRLARQPGPGRGGRGHQRRRRGRRRGARDARHRDEQRGGVPRAPARPRAGAGPRRHGGRGGQRLRARRAAGQRALQGQAPGHEAPARRGARGAGRLRVVVGALRAAGGERGRGRAGQPGARLGGV</sequence>
<dbReference type="AlphaFoldDB" id="A0A6J4U3W3"/>
<feature type="non-terminal residue" evidence="2">
    <location>
        <position position="1"/>
    </location>
</feature>
<feature type="compositionally biased region" description="Basic residues" evidence="1">
    <location>
        <begin position="60"/>
        <end position="77"/>
    </location>
</feature>
<proteinExistence type="predicted"/>
<evidence type="ECO:0000313" key="2">
    <source>
        <dbReference type="EMBL" id="CAA9539739.1"/>
    </source>
</evidence>
<gene>
    <name evidence="2" type="ORF">AVDCRST_MAG30-4616</name>
</gene>
<feature type="compositionally biased region" description="Low complexity" evidence="1">
    <location>
        <begin position="45"/>
        <end position="59"/>
    </location>
</feature>
<accession>A0A6J4U3W3</accession>
<feature type="compositionally biased region" description="Low complexity" evidence="1">
    <location>
        <begin position="78"/>
        <end position="90"/>
    </location>
</feature>
<feature type="region of interest" description="Disordered" evidence="1">
    <location>
        <begin position="1"/>
        <end position="102"/>
    </location>
</feature>
<dbReference type="EMBL" id="CADCVS010000606">
    <property type="protein sequence ID" value="CAA9539739.1"/>
    <property type="molecule type" value="Genomic_DNA"/>
</dbReference>
<feature type="compositionally biased region" description="Basic residues" evidence="1">
    <location>
        <begin position="20"/>
        <end position="33"/>
    </location>
</feature>